<dbReference type="SUPFAM" id="SSF49870">
    <property type="entry name" value="Osmotin, thaumatin-like protein"/>
    <property type="match status" value="2"/>
</dbReference>
<dbReference type="Proteomes" id="UP001341281">
    <property type="component" value="Chromosome 01"/>
</dbReference>
<keyword evidence="3" id="KW-1185">Reference proteome</keyword>
<dbReference type="EMBL" id="CP144745">
    <property type="protein sequence ID" value="WVZ48951.1"/>
    <property type="molecule type" value="Genomic_DNA"/>
</dbReference>
<dbReference type="Gene3D" id="2.60.110.10">
    <property type="entry name" value="Thaumatin"/>
    <property type="match status" value="2"/>
</dbReference>
<dbReference type="Pfam" id="PF00314">
    <property type="entry name" value="Thaumatin"/>
    <property type="match status" value="2"/>
</dbReference>
<dbReference type="InterPro" id="IPR037176">
    <property type="entry name" value="Osmotin/thaumatin-like_sf"/>
</dbReference>
<feature type="compositionally biased region" description="Low complexity" evidence="1">
    <location>
        <begin position="345"/>
        <end position="357"/>
    </location>
</feature>
<organism evidence="2 3">
    <name type="scientific">Paspalum notatum var. saurae</name>
    <dbReference type="NCBI Taxonomy" id="547442"/>
    <lineage>
        <taxon>Eukaryota</taxon>
        <taxon>Viridiplantae</taxon>
        <taxon>Streptophyta</taxon>
        <taxon>Embryophyta</taxon>
        <taxon>Tracheophyta</taxon>
        <taxon>Spermatophyta</taxon>
        <taxon>Magnoliopsida</taxon>
        <taxon>Liliopsida</taxon>
        <taxon>Poales</taxon>
        <taxon>Poaceae</taxon>
        <taxon>PACMAD clade</taxon>
        <taxon>Panicoideae</taxon>
        <taxon>Andropogonodae</taxon>
        <taxon>Paspaleae</taxon>
        <taxon>Paspalinae</taxon>
        <taxon>Paspalum</taxon>
    </lineage>
</organism>
<feature type="compositionally biased region" description="Pro residues" evidence="1">
    <location>
        <begin position="170"/>
        <end position="182"/>
    </location>
</feature>
<evidence type="ECO:0000313" key="2">
    <source>
        <dbReference type="EMBL" id="WVZ48951.1"/>
    </source>
</evidence>
<dbReference type="PANTHER" id="PTHR31048">
    <property type="entry name" value="OS03G0233200 PROTEIN"/>
    <property type="match status" value="1"/>
</dbReference>
<reference evidence="2 3" key="1">
    <citation type="submission" date="2024-02" db="EMBL/GenBank/DDBJ databases">
        <title>High-quality chromosome-scale genome assembly of Pensacola bahiagrass (Paspalum notatum Flugge var. saurae).</title>
        <authorList>
            <person name="Vega J.M."/>
            <person name="Podio M."/>
            <person name="Orjuela J."/>
            <person name="Siena L.A."/>
            <person name="Pessino S.C."/>
            <person name="Combes M.C."/>
            <person name="Mariac C."/>
            <person name="Albertini E."/>
            <person name="Pupilli F."/>
            <person name="Ortiz J.P.A."/>
            <person name="Leblanc O."/>
        </authorList>
    </citation>
    <scope>NUCLEOTIDE SEQUENCE [LARGE SCALE GENOMIC DNA]</scope>
    <source>
        <strain evidence="2">R1</strain>
        <tissue evidence="2">Leaf</tissue>
    </source>
</reference>
<dbReference type="InterPro" id="IPR001938">
    <property type="entry name" value="Thaumatin"/>
</dbReference>
<feature type="region of interest" description="Disordered" evidence="1">
    <location>
        <begin position="154"/>
        <end position="200"/>
    </location>
</feature>
<name>A0AAQ3PLG0_PASNO</name>
<accession>A0AAQ3PLG0</accession>
<proteinExistence type="predicted"/>
<feature type="region of interest" description="Disordered" evidence="1">
    <location>
        <begin position="341"/>
        <end position="374"/>
    </location>
</feature>
<dbReference type="SMART" id="SM00205">
    <property type="entry name" value="THN"/>
    <property type="match status" value="1"/>
</dbReference>
<protein>
    <recommendedName>
        <fullName evidence="4">Thaumatin-like protein</fullName>
    </recommendedName>
</protein>
<evidence type="ECO:0000313" key="3">
    <source>
        <dbReference type="Proteomes" id="UP001341281"/>
    </source>
</evidence>
<sequence length="573" mass="60073">MASSKSNALETLMMTLALAMLATSAAIGTITTTNLTLHNLCPFPVWPLVTANAGVPSVPTDDDGDTFGRLDGHGNGLATLAFPSGPWSGRVVARTGCADDYNDEAPYLCATGDAPPVTVAQVSVGGPGGAAAYSVSLVDGFNVAMAVTPHGFAADEGRGGGTPRWAAPWTSPPTAPRAPGPPAAGGRRRVRGRAARCPDTRTNATDVEATPQDCVAPSEIKRCPGLRHRSPLARCPCRALQARGSPTPALLDPHNRRPTRRRLLRGMPLRPRSDAIPWPSALAQRDAAAASPAACPRRPPDYWPPPSQLVRAGAHAVMAVRRPKVVQELIQKWQIESSETGTPLNAKANSGANSNGSQVHSPSPKMQDVCCSTRSSTSTATARASHLTFPSGPWSGRVVARTGCVTTDDDEYNSAAPASLCATGDTPPVTVAQVSVGGPGGAAAYSVSLVDAFNVAMAVTPHGFAAEGRCPTLGCAVDLAAECPCRLGRRRRAVQGPVPRHADQRHRRRGYAAGLRRAKRDQGRLLPRARHRRRRPSLLVLASSSSRMHQASLQESCVVSGIRCGTSQQHACM</sequence>
<evidence type="ECO:0000256" key="1">
    <source>
        <dbReference type="SAM" id="MobiDB-lite"/>
    </source>
</evidence>
<dbReference type="AlphaFoldDB" id="A0AAQ3PLG0"/>
<evidence type="ECO:0008006" key="4">
    <source>
        <dbReference type="Google" id="ProtNLM"/>
    </source>
</evidence>
<dbReference type="PROSITE" id="PS51367">
    <property type="entry name" value="THAUMATIN_2"/>
    <property type="match status" value="2"/>
</dbReference>
<gene>
    <name evidence="2" type="ORF">U9M48_000336</name>
</gene>